<dbReference type="EMBL" id="JH668565">
    <property type="protein sequence ID" value="KAG6458008.1"/>
    <property type="molecule type" value="Genomic_DNA"/>
</dbReference>
<keyword evidence="8" id="KW-0915">Sodium</keyword>
<keyword evidence="5" id="KW-0769">Symport</keyword>
<dbReference type="PANTHER" id="PTHR11616">
    <property type="entry name" value="SODIUM/CHLORIDE DEPENDENT TRANSPORTER"/>
    <property type="match status" value="1"/>
</dbReference>
<feature type="transmembrane region" description="Helical" evidence="16">
    <location>
        <begin position="397"/>
        <end position="416"/>
    </location>
</feature>
<dbReference type="PROSITE" id="PS50267">
    <property type="entry name" value="NA_NEUROTRAN_SYMP_3"/>
    <property type="match status" value="1"/>
</dbReference>
<keyword evidence="15" id="KW-1015">Disulfide bond</keyword>
<evidence type="ECO:0000256" key="8">
    <source>
        <dbReference type="ARBA" id="ARBA00023053"/>
    </source>
</evidence>
<feature type="transmembrane region" description="Helical" evidence="16">
    <location>
        <begin position="85"/>
        <end position="106"/>
    </location>
</feature>
<keyword evidence="12" id="KW-0739">Sodium transport</keyword>
<feature type="disulfide bond" evidence="15">
    <location>
        <begin position="128"/>
        <end position="136"/>
    </location>
</feature>
<evidence type="ECO:0000256" key="5">
    <source>
        <dbReference type="ARBA" id="ARBA00022847"/>
    </source>
</evidence>
<dbReference type="Pfam" id="PF00209">
    <property type="entry name" value="SNF"/>
    <property type="match status" value="1"/>
</dbReference>
<dbReference type="GO" id="GO:0005283">
    <property type="term" value="F:amino acid:sodium symporter activity"/>
    <property type="evidence" value="ECO:0007669"/>
    <property type="project" value="TreeGrafter"/>
</dbReference>
<dbReference type="AlphaFoldDB" id="A0A921ZH82"/>
<reference evidence="17" key="1">
    <citation type="journal article" date="2016" name="Insect Biochem. Mol. Biol.">
        <title>Multifaceted biological insights from a draft genome sequence of the tobacco hornworm moth, Manduca sexta.</title>
        <authorList>
            <person name="Kanost M.R."/>
            <person name="Arrese E.L."/>
            <person name="Cao X."/>
            <person name="Chen Y.R."/>
            <person name="Chellapilla S."/>
            <person name="Goldsmith M.R."/>
            <person name="Grosse-Wilde E."/>
            <person name="Heckel D.G."/>
            <person name="Herndon N."/>
            <person name="Jiang H."/>
            <person name="Papanicolaou A."/>
            <person name="Qu J."/>
            <person name="Soulages J.L."/>
            <person name="Vogel H."/>
            <person name="Walters J."/>
            <person name="Waterhouse R.M."/>
            <person name="Ahn S.J."/>
            <person name="Almeida F.C."/>
            <person name="An C."/>
            <person name="Aqrawi P."/>
            <person name="Bretschneider A."/>
            <person name="Bryant W.B."/>
            <person name="Bucks S."/>
            <person name="Chao H."/>
            <person name="Chevignon G."/>
            <person name="Christen J.M."/>
            <person name="Clarke D.F."/>
            <person name="Dittmer N.T."/>
            <person name="Ferguson L.C.F."/>
            <person name="Garavelou S."/>
            <person name="Gordon K.H.J."/>
            <person name="Gunaratna R.T."/>
            <person name="Han Y."/>
            <person name="Hauser F."/>
            <person name="He Y."/>
            <person name="Heidel-Fischer H."/>
            <person name="Hirsh A."/>
            <person name="Hu Y."/>
            <person name="Jiang H."/>
            <person name="Kalra D."/>
            <person name="Klinner C."/>
            <person name="Konig C."/>
            <person name="Kovar C."/>
            <person name="Kroll A.R."/>
            <person name="Kuwar S.S."/>
            <person name="Lee S.L."/>
            <person name="Lehman R."/>
            <person name="Li K."/>
            <person name="Li Z."/>
            <person name="Liang H."/>
            <person name="Lovelace S."/>
            <person name="Lu Z."/>
            <person name="Mansfield J.H."/>
            <person name="McCulloch K.J."/>
            <person name="Mathew T."/>
            <person name="Morton B."/>
            <person name="Muzny D.M."/>
            <person name="Neunemann D."/>
            <person name="Ongeri F."/>
            <person name="Pauchet Y."/>
            <person name="Pu L.L."/>
            <person name="Pyrousis I."/>
            <person name="Rao X.J."/>
            <person name="Redding A."/>
            <person name="Roesel C."/>
            <person name="Sanchez-Gracia A."/>
            <person name="Schaack S."/>
            <person name="Shukla A."/>
            <person name="Tetreau G."/>
            <person name="Wang Y."/>
            <person name="Xiong G.H."/>
            <person name="Traut W."/>
            <person name="Walsh T.K."/>
            <person name="Worley K.C."/>
            <person name="Wu D."/>
            <person name="Wu W."/>
            <person name="Wu Y.Q."/>
            <person name="Zhang X."/>
            <person name="Zou Z."/>
            <person name="Zucker H."/>
            <person name="Briscoe A.D."/>
            <person name="Burmester T."/>
            <person name="Clem R.J."/>
            <person name="Feyereisen R."/>
            <person name="Grimmelikhuijzen C.J.P."/>
            <person name="Hamodrakas S.J."/>
            <person name="Hansson B.S."/>
            <person name="Huguet E."/>
            <person name="Jermiin L.S."/>
            <person name="Lan Q."/>
            <person name="Lehman H.K."/>
            <person name="Lorenzen M."/>
            <person name="Merzendorfer H."/>
            <person name="Michalopoulos I."/>
            <person name="Morton D.B."/>
            <person name="Muthukrishnan S."/>
            <person name="Oakeshott J.G."/>
            <person name="Palmer W."/>
            <person name="Park Y."/>
            <person name="Passarelli A.L."/>
            <person name="Rozas J."/>
            <person name="Schwartz L.M."/>
            <person name="Smith W."/>
            <person name="Southgate A."/>
            <person name="Vilcinskas A."/>
            <person name="Vogt R."/>
            <person name="Wang P."/>
            <person name="Werren J."/>
            <person name="Yu X.Q."/>
            <person name="Zhou J.J."/>
            <person name="Brown S.J."/>
            <person name="Scherer S.E."/>
            <person name="Richards S."/>
            <person name="Blissard G.W."/>
        </authorList>
    </citation>
    <scope>NUCLEOTIDE SEQUENCE</scope>
</reference>
<dbReference type="PRINTS" id="PR00176">
    <property type="entry name" value="NANEUSMPORT"/>
</dbReference>
<feature type="transmembrane region" description="Helical" evidence="16">
    <location>
        <begin position="503"/>
        <end position="525"/>
    </location>
</feature>
<keyword evidence="4 16" id="KW-0812">Transmembrane</keyword>
<evidence type="ECO:0000256" key="12">
    <source>
        <dbReference type="ARBA" id="ARBA00023201"/>
    </source>
</evidence>
<evidence type="ECO:0000256" key="3">
    <source>
        <dbReference type="ARBA" id="ARBA00022448"/>
    </source>
</evidence>
<sequence length="588" mass="67770">MSPQDANACHWGSRRVYIMVLLCQIIGTNTFITLPNIAVTHGTTGYILSYVLTYIVLGIPLLYMEFTISQFTTRDCLEVWRAREFLSHIGYIHIFYQTVMIIYNHMVSSFVLHYFLISFENPIPYYICGRWATKDCGILATNYTVNQDCIKEKEPTSYCEYIFITFPEYQYWRYYILGSDADYFHIAWRVCLASGLCCVFLFLCCFKTTDSMKWFMAVFTLYPLLGYVLLIIGSMMQKGLVVMYEEALDSDFSVFMTRVRASNIILIVMYTLNIGTGISFNLASGTSFRTPCYSNTVITVAVCTVFTVLTVCTAAMMSCPYAYEHDIPPYSTLKFPIALVFGKTPRFLYEYSHKSFWLILIYSCNALVGLSTNVVLIISLLKLLIKRNRKFAKYTSVICFVIVVVLFFGTIPLLGARGINFFVDFKKYINFIPLFCSILECVVFVLWYGLDKFSEDLHFMQGIQPKAYMKASWVLSCAVLSYVFCYELYYQKNKAQSVMGETLGWWTLVSVLGGSILLMIIKLSIAAIKKRFRNAICLDPTWGPRSELLLRSRAMFTAQAMTKEYLYRQYHLQAGIIARQRRSNIRTQ</sequence>
<feature type="transmembrane region" description="Helical" evidence="16">
    <location>
        <begin position="16"/>
        <end position="39"/>
    </location>
</feature>
<dbReference type="SUPFAM" id="SSF161070">
    <property type="entry name" value="SNF-like"/>
    <property type="match status" value="1"/>
</dbReference>
<comment type="function">
    <text evidence="13">Unusual broad substrate spectrum amino acid:sodium cotransporter that promotes absorption of the D isomers of essential amino acids. Neutral amino acids are the preferred substrates, especially methionine and phenylalanine.</text>
</comment>
<evidence type="ECO:0000256" key="15">
    <source>
        <dbReference type="PIRSR" id="PIRSR600175-2"/>
    </source>
</evidence>
<evidence type="ECO:0000256" key="1">
    <source>
        <dbReference type="ARBA" id="ARBA00004141"/>
    </source>
</evidence>
<keyword evidence="11" id="KW-0325">Glycoprotein</keyword>
<feature type="transmembrane region" description="Helical" evidence="16">
    <location>
        <begin position="218"/>
        <end position="244"/>
    </location>
</feature>
<gene>
    <name evidence="17" type="ORF">O3G_MSEX010613</name>
</gene>
<evidence type="ECO:0000256" key="4">
    <source>
        <dbReference type="ARBA" id="ARBA00022692"/>
    </source>
</evidence>
<dbReference type="PANTHER" id="PTHR11616:SF321">
    <property type="entry name" value="SODIUM-DEPENDENT NUTRIENT AMINO ACID TRANSPORTER 1-RELATED"/>
    <property type="match status" value="1"/>
</dbReference>
<comment type="subcellular location">
    <subcellularLocation>
        <location evidence="1">Membrane</location>
        <topology evidence="1">Multi-pass membrane protein</topology>
    </subcellularLocation>
</comment>
<accession>A0A921ZH82</accession>
<keyword evidence="3" id="KW-0813">Transport</keyword>
<reference evidence="17" key="2">
    <citation type="submission" date="2020-12" db="EMBL/GenBank/DDBJ databases">
        <authorList>
            <person name="Kanost M."/>
        </authorList>
    </citation>
    <scope>NUCLEOTIDE SEQUENCE</scope>
</reference>
<keyword evidence="9" id="KW-0406">Ion transport</keyword>
<feature type="transmembrane region" description="Helical" evidence="16">
    <location>
        <begin position="296"/>
        <end position="323"/>
    </location>
</feature>
<feature type="transmembrane region" description="Helical" evidence="16">
    <location>
        <begin position="471"/>
        <end position="491"/>
    </location>
</feature>
<dbReference type="InterPro" id="IPR037272">
    <property type="entry name" value="SNS_sf"/>
</dbReference>
<evidence type="ECO:0000256" key="14">
    <source>
        <dbReference type="ARBA" id="ARBA00040215"/>
    </source>
</evidence>
<evidence type="ECO:0000256" key="6">
    <source>
        <dbReference type="ARBA" id="ARBA00022970"/>
    </source>
</evidence>
<dbReference type="Proteomes" id="UP000791440">
    <property type="component" value="Unassembled WGS sequence"/>
</dbReference>
<evidence type="ECO:0000256" key="13">
    <source>
        <dbReference type="ARBA" id="ARBA00037785"/>
    </source>
</evidence>
<dbReference type="GO" id="GO:0005886">
    <property type="term" value="C:plasma membrane"/>
    <property type="evidence" value="ECO:0007669"/>
    <property type="project" value="TreeGrafter"/>
</dbReference>
<evidence type="ECO:0000256" key="2">
    <source>
        <dbReference type="ARBA" id="ARBA00006459"/>
    </source>
</evidence>
<evidence type="ECO:0000256" key="16">
    <source>
        <dbReference type="SAM" id="Phobius"/>
    </source>
</evidence>
<comment type="caution">
    <text evidence="17">The sequence shown here is derived from an EMBL/GenBank/DDBJ whole genome shotgun (WGS) entry which is preliminary data.</text>
</comment>
<evidence type="ECO:0000313" key="18">
    <source>
        <dbReference type="Proteomes" id="UP000791440"/>
    </source>
</evidence>
<evidence type="ECO:0000256" key="11">
    <source>
        <dbReference type="ARBA" id="ARBA00023180"/>
    </source>
</evidence>
<name>A0A921ZH82_MANSE</name>
<protein>
    <recommendedName>
        <fullName evidence="14">Sodium-dependent nutrient amino acid transporter 1</fullName>
    </recommendedName>
</protein>
<proteinExistence type="inferred from homology"/>
<keyword evidence="6" id="KW-0029">Amino-acid transport</keyword>
<organism evidence="17 18">
    <name type="scientific">Manduca sexta</name>
    <name type="common">Tobacco hawkmoth</name>
    <name type="synonym">Tobacco hornworm</name>
    <dbReference type="NCBI Taxonomy" id="7130"/>
    <lineage>
        <taxon>Eukaryota</taxon>
        <taxon>Metazoa</taxon>
        <taxon>Ecdysozoa</taxon>
        <taxon>Arthropoda</taxon>
        <taxon>Hexapoda</taxon>
        <taxon>Insecta</taxon>
        <taxon>Pterygota</taxon>
        <taxon>Neoptera</taxon>
        <taxon>Endopterygota</taxon>
        <taxon>Lepidoptera</taxon>
        <taxon>Glossata</taxon>
        <taxon>Ditrysia</taxon>
        <taxon>Bombycoidea</taxon>
        <taxon>Sphingidae</taxon>
        <taxon>Sphinginae</taxon>
        <taxon>Sphingini</taxon>
        <taxon>Manduca</taxon>
    </lineage>
</organism>
<feature type="transmembrane region" description="Helical" evidence="16">
    <location>
        <begin position="45"/>
        <end position="64"/>
    </location>
</feature>
<dbReference type="InterPro" id="IPR000175">
    <property type="entry name" value="Na/ntran_symport"/>
</dbReference>
<keyword evidence="7 16" id="KW-1133">Transmembrane helix</keyword>
<keyword evidence="18" id="KW-1185">Reference proteome</keyword>
<evidence type="ECO:0000313" key="17">
    <source>
        <dbReference type="EMBL" id="KAG6458008.1"/>
    </source>
</evidence>
<feature type="transmembrane region" description="Helical" evidence="16">
    <location>
        <begin position="186"/>
        <end position="206"/>
    </location>
</feature>
<comment type="similarity">
    <text evidence="2">Belongs to the sodium:neurotransmitter symporter (SNF) (TC 2.A.22) family.</text>
</comment>
<evidence type="ECO:0000256" key="7">
    <source>
        <dbReference type="ARBA" id="ARBA00022989"/>
    </source>
</evidence>
<dbReference type="GO" id="GO:0089718">
    <property type="term" value="P:amino acid import across plasma membrane"/>
    <property type="evidence" value="ECO:0007669"/>
    <property type="project" value="TreeGrafter"/>
</dbReference>
<feature type="transmembrane region" description="Helical" evidence="16">
    <location>
        <begin position="356"/>
        <end position="385"/>
    </location>
</feature>
<feature type="transmembrane region" description="Helical" evidence="16">
    <location>
        <begin position="428"/>
        <end position="450"/>
    </location>
</feature>
<evidence type="ECO:0000256" key="9">
    <source>
        <dbReference type="ARBA" id="ARBA00023065"/>
    </source>
</evidence>
<evidence type="ECO:0000256" key="10">
    <source>
        <dbReference type="ARBA" id="ARBA00023136"/>
    </source>
</evidence>
<keyword evidence="10 16" id="KW-0472">Membrane</keyword>
<feature type="transmembrane region" description="Helical" evidence="16">
    <location>
        <begin position="264"/>
        <end position="284"/>
    </location>
</feature>